<keyword evidence="3" id="KW-1185">Reference proteome</keyword>
<sequence length="83" mass="8287">MTAARRALCAPAHSCGSASTALMLPTPQRRGDTETGAAAMINSAILRRLLVAVTLLSVTAGVAATMGGPADAAVFPSLHRGGK</sequence>
<dbReference type="EMBL" id="CP023737">
    <property type="protein sequence ID" value="ATQ69635.1"/>
    <property type="molecule type" value="Genomic_DNA"/>
</dbReference>
<evidence type="ECO:0000313" key="3">
    <source>
        <dbReference type="Proteomes" id="UP000230709"/>
    </source>
</evidence>
<protein>
    <submittedName>
        <fullName evidence="2">Uncharacterized protein</fullName>
    </submittedName>
</protein>
<keyword evidence="1" id="KW-1133">Transmembrane helix</keyword>
<gene>
    <name evidence="2" type="ORF">CQW49_18420</name>
</gene>
<accession>A0A2D2D3T7</accession>
<organism evidence="2 3">
    <name type="scientific">Methylosinus trichosporium (strain ATCC 35070 / NCIMB 11131 / UNIQEM 75 / OB3b)</name>
    <dbReference type="NCBI Taxonomy" id="595536"/>
    <lineage>
        <taxon>Bacteria</taxon>
        <taxon>Pseudomonadati</taxon>
        <taxon>Pseudomonadota</taxon>
        <taxon>Alphaproteobacteria</taxon>
        <taxon>Hyphomicrobiales</taxon>
        <taxon>Methylocystaceae</taxon>
        <taxon>Methylosinus</taxon>
    </lineage>
</organism>
<evidence type="ECO:0000313" key="2">
    <source>
        <dbReference type="EMBL" id="ATQ69635.1"/>
    </source>
</evidence>
<dbReference type="KEGG" id="mtw:CQW49_18420"/>
<proteinExistence type="predicted"/>
<name>A0A2D2D3T7_METT3</name>
<dbReference type="AlphaFoldDB" id="A0A2D2D3T7"/>
<keyword evidence="1" id="KW-0472">Membrane</keyword>
<feature type="transmembrane region" description="Helical" evidence="1">
    <location>
        <begin position="49"/>
        <end position="68"/>
    </location>
</feature>
<evidence type="ECO:0000256" key="1">
    <source>
        <dbReference type="SAM" id="Phobius"/>
    </source>
</evidence>
<reference evidence="3" key="1">
    <citation type="submission" date="2017-10" db="EMBL/GenBank/DDBJ databases">
        <title>Completed PacBio SMRT sequence of Methylosinus trichosporium OB3b reveals presence of a third large plasmid.</title>
        <authorList>
            <person name="Charles T.C."/>
            <person name="Lynch M.D.J."/>
            <person name="Heil J.R."/>
            <person name="Cheng J."/>
        </authorList>
    </citation>
    <scope>NUCLEOTIDE SEQUENCE [LARGE SCALE GENOMIC DNA]</scope>
    <source>
        <strain evidence="3">OB3b</strain>
    </source>
</reference>
<dbReference type="Proteomes" id="UP000230709">
    <property type="component" value="Chromosome"/>
</dbReference>
<keyword evidence="1" id="KW-0812">Transmembrane</keyword>